<dbReference type="FunFam" id="2.40.50.100:FF:000010">
    <property type="entry name" value="Acetyltransferase component of pyruvate dehydrogenase complex"/>
    <property type="match status" value="1"/>
</dbReference>
<feature type="compositionally biased region" description="Low complexity" evidence="4">
    <location>
        <begin position="126"/>
        <end position="165"/>
    </location>
</feature>
<dbReference type="Gene3D" id="2.40.50.100">
    <property type="match status" value="1"/>
</dbReference>
<accession>A0A0M8MZT6</accession>
<dbReference type="GO" id="GO:0006086">
    <property type="term" value="P:pyruvate decarboxylation to acetyl-CoA"/>
    <property type="evidence" value="ECO:0007669"/>
    <property type="project" value="InterPro"/>
</dbReference>
<dbReference type="InterPro" id="IPR036625">
    <property type="entry name" value="E3-bd_dom_sf"/>
</dbReference>
<organism evidence="7 8">
    <name type="scientific">Escovopsis weberi</name>
    <dbReference type="NCBI Taxonomy" id="150374"/>
    <lineage>
        <taxon>Eukaryota</taxon>
        <taxon>Fungi</taxon>
        <taxon>Dikarya</taxon>
        <taxon>Ascomycota</taxon>
        <taxon>Pezizomycotina</taxon>
        <taxon>Sordariomycetes</taxon>
        <taxon>Hypocreomycetidae</taxon>
        <taxon>Hypocreales</taxon>
        <taxon>Hypocreaceae</taxon>
        <taxon>Escovopsis</taxon>
    </lineage>
</organism>
<feature type="region of interest" description="Disordered" evidence="4">
    <location>
        <begin position="123"/>
        <end position="169"/>
    </location>
</feature>
<dbReference type="InterPro" id="IPR003016">
    <property type="entry name" value="2-oxoA_DH_lipoyl-BS"/>
</dbReference>
<dbReference type="STRING" id="150374.A0A0M8MZT6"/>
<dbReference type="GO" id="GO:0045254">
    <property type="term" value="C:pyruvate dehydrogenase complex"/>
    <property type="evidence" value="ECO:0007669"/>
    <property type="project" value="InterPro"/>
</dbReference>
<evidence type="ECO:0000313" key="8">
    <source>
        <dbReference type="Proteomes" id="UP000053831"/>
    </source>
</evidence>
<dbReference type="PANTHER" id="PTHR23151:SF82">
    <property type="entry name" value="PYRUVATE DEHYDROGENASE COMPLEX PROTEIN X COMPONENT, MITOCHONDRIAL"/>
    <property type="match status" value="1"/>
</dbReference>
<feature type="domain" description="Peripheral subunit-binding (PSBD)" evidence="6">
    <location>
        <begin position="173"/>
        <end position="213"/>
    </location>
</feature>
<proteinExistence type="inferred from homology"/>
<keyword evidence="3" id="KW-0809">Transit peptide</keyword>
<evidence type="ECO:0000259" key="6">
    <source>
        <dbReference type="PROSITE" id="PS51826"/>
    </source>
</evidence>
<dbReference type="PROSITE" id="PS50968">
    <property type="entry name" value="BIOTINYL_LIPOYL"/>
    <property type="match status" value="1"/>
</dbReference>
<evidence type="ECO:0000256" key="4">
    <source>
        <dbReference type="SAM" id="MobiDB-lite"/>
    </source>
</evidence>
<keyword evidence="8" id="KW-1185">Reference proteome</keyword>
<dbReference type="GO" id="GO:0004742">
    <property type="term" value="F:dihydrolipoyllysine-residue acetyltransferase activity"/>
    <property type="evidence" value="ECO:0007669"/>
    <property type="project" value="TreeGrafter"/>
</dbReference>
<evidence type="ECO:0000259" key="5">
    <source>
        <dbReference type="PROSITE" id="PS50968"/>
    </source>
</evidence>
<keyword evidence="2" id="KW-0450">Lipoyl</keyword>
<dbReference type="OrthoDB" id="202158at2759"/>
<dbReference type="EMBL" id="LGSR01000022">
    <property type="protein sequence ID" value="KOS17624.1"/>
    <property type="molecule type" value="Genomic_DNA"/>
</dbReference>
<sequence length="434" mass="45869">MASLAAARRLSARLLAGRAAARSFSTSSHSLAAQNFIMPALSPTMTEGNIASWKVKEGEAFSAGDVLLEIETDKATMDVEAQEDGIMMKIMSRDGAKAVQVGTRIAVLAEAGDDIASLELPAAETSAQQPASTAEPSSSSPSSSSSSAAAASPSPQKSTSTASAPGSYQHRYPLLPSVGQLVKQNGLTREDVARIKGTGPHGRLLKGDVLASLGAIGAERPEALSAHFHKLAYLDLANIKVAARAPAPAAEKRDAALQAPAEPATVEVQVPLLLTRLFELRHSLHDKLGAHLDVDDFIRRAARIANQDLGPSALPPTPDELFDQLLGLDRLKAATRGSTRGRYRPVVSAVIPALGDPAPRAKPDIIDLLAGPATTRTKKRAARAQDRVDAIPGAFLDESMLSLTVPKGDRKRAERFLQRCKILLEENPQTLVQL</sequence>
<dbReference type="PROSITE" id="PS51826">
    <property type="entry name" value="PSBD"/>
    <property type="match status" value="1"/>
</dbReference>
<dbReference type="Proteomes" id="UP000053831">
    <property type="component" value="Unassembled WGS sequence"/>
</dbReference>
<name>A0A0M8MZT6_ESCWE</name>
<evidence type="ECO:0000313" key="7">
    <source>
        <dbReference type="EMBL" id="KOS17624.1"/>
    </source>
</evidence>
<dbReference type="InterPro" id="IPR004167">
    <property type="entry name" value="PSBD"/>
</dbReference>
<evidence type="ECO:0000256" key="1">
    <source>
        <dbReference type="ARBA" id="ARBA00007317"/>
    </source>
</evidence>
<dbReference type="InterPro" id="IPR000089">
    <property type="entry name" value="Biotin_lipoyl"/>
</dbReference>
<feature type="domain" description="Lipoyl-binding" evidence="5">
    <location>
        <begin position="33"/>
        <end position="109"/>
    </location>
</feature>
<reference evidence="7 8" key="1">
    <citation type="submission" date="2015-07" db="EMBL/GenBank/DDBJ databases">
        <title>The genome of the fungus Escovopsis weberi, a specialized disease agent of ant agriculture.</title>
        <authorList>
            <person name="de Man T.J."/>
            <person name="Stajich J.E."/>
            <person name="Kubicek C.P."/>
            <person name="Chenthamara K."/>
            <person name="Atanasova L."/>
            <person name="Druzhinina I.S."/>
            <person name="Birnbaum S."/>
            <person name="Barribeau S.M."/>
            <person name="Teiling C."/>
            <person name="Suen G."/>
            <person name="Currie C."/>
            <person name="Gerardo N.M."/>
        </authorList>
    </citation>
    <scope>NUCLEOTIDE SEQUENCE [LARGE SCALE GENOMIC DNA]</scope>
</reference>
<dbReference type="SUPFAM" id="SSF47005">
    <property type="entry name" value="Peripheral subunit-binding domain of 2-oxo acid dehydrogenase complex"/>
    <property type="match status" value="1"/>
</dbReference>
<dbReference type="PANTHER" id="PTHR23151">
    <property type="entry name" value="DIHYDROLIPOAMIDE ACETYL/SUCCINYL-TRANSFERASE-RELATED"/>
    <property type="match status" value="1"/>
</dbReference>
<keyword evidence="7" id="KW-0670">Pyruvate</keyword>
<dbReference type="Pfam" id="PF02817">
    <property type="entry name" value="E3_binding"/>
    <property type="match status" value="1"/>
</dbReference>
<evidence type="ECO:0000256" key="3">
    <source>
        <dbReference type="ARBA" id="ARBA00022946"/>
    </source>
</evidence>
<comment type="caution">
    <text evidence="7">The sequence shown here is derived from an EMBL/GenBank/DDBJ whole genome shotgun (WGS) entry which is preliminary data.</text>
</comment>
<gene>
    <name evidence="7" type="ORF">ESCO_002404</name>
</gene>
<dbReference type="PROSITE" id="PS00189">
    <property type="entry name" value="LIPOYL"/>
    <property type="match status" value="1"/>
</dbReference>
<protein>
    <submittedName>
        <fullName evidence="7">Pyruvate dehydrogenase complex protein X component</fullName>
    </submittedName>
</protein>
<dbReference type="Gene3D" id="4.10.320.10">
    <property type="entry name" value="E3-binding domain"/>
    <property type="match status" value="1"/>
</dbReference>
<dbReference type="InterPro" id="IPR011053">
    <property type="entry name" value="Single_hybrid_motif"/>
</dbReference>
<dbReference type="Pfam" id="PF00364">
    <property type="entry name" value="Biotin_lipoyl"/>
    <property type="match status" value="1"/>
</dbReference>
<dbReference type="CDD" id="cd06849">
    <property type="entry name" value="lipoyl_domain"/>
    <property type="match status" value="1"/>
</dbReference>
<dbReference type="AlphaFoldDB" id="A0A0M8MZT6"/>
<comment type="similarity">
    <text evidence="1">Belongs to the 2-oxoacid dehydrogenase family.</text>
</comment>
<dbReference type="InterPro" id="IPR045257">
    <property type="entry name" value="E2/Pdx1"/>
</dbReference>
<evidence type="ECO:0000256" key="2">
    <source>
        <dbReference type="ARBA" id="ARBA00022823"/>
    </source>
</evidence>
<dbReference type="SUPFAM" id="SSF51230">
    <property type="entry name" value="Single hybrid motif"/>
    <property type="match status" value="1"/>
</dbReference>